<evidence type="ECO:0000256" key="5">
    <source>
        <dbReference type="ARBA" id="ARBA00023244"/>
    </source>
</evidence>
<evidence type="ECO:0000256" key="7">
    <source>
        <dbReference type="ARBA" id="ARBA00040167"/>
    </source>
</evidence>
<evidence type="ECO:0000256" key="6">
    <source>
        <dbReference type="ARBA" id="ARBA00037589"/>
    </source>
</evidence>
<dbReference type="STRING" id="658219.SAMN05216212_2709"/>
<protein>
    <recommendedName>
        <fullName evidence="7 9">Uroporphyrinogen-III synthase</fullName>
        <ecNumber evidence="3 9">4.2.1.75</ecNumber>
    </recommendedName>
</protein>
<dbReference type="EMBL" id="FNFH01000005">
    <property type="protein sequence ID" value="SDK57826.1"/>
    <property type="molecule type" value="Genomic_DNA"/>
</dbReference>
<comment type="similarity">
    <text evidence="2 9">Belongs to the uroporphyrinogen-III synthase family.</text>
</comment>
<keyword evidence="5 9" id="KW-0627">Porphyrin biosynthesis</keyword>
<evidence type="ECO:0000256" key="8">
    <source>
        <dbReference type="ARBA" id="ARBA00048617"/>
    </source>
</evidence>
<reference evidence="12" key="1">
    <citation type="submission" date="2016-10" db="EMBL/GenBank/DDBJ databases">
        <authorList>
            <person name="Varghese N."/>
            <person name="Submissions S."/>
        </authorList>
    </citation>
    <scope>NUCLEOTIDE SEQUENCE [LARGE SCALE GENOMIC DNA]</scope>
    <source>
        <strain evidence="12">CGMCC 1.10658</strain>
    </source>
</reference>
<dbReference type="InterPro" id="IPR039793">
    <property type="entry name" value="UROS/Hem4"/>
</dbReference>
<keyword evidence="12" id="KW-1185">Reference proteome</keyword>
<organism evidence="11 12">
    <name type="scientific">Microbulbifer yueqingensis</name>
    <dbReference type="NCBI Taxonomy" id="658219"/>
    <lineage>
        <taxon>Bacteria</taxon>
        <taxon>Pseudomonadati</taxon>
        <taxon>Pseudomonadota</taxon>
        <taxon>Gammaproteobacteria</taxon>
        <taxon>Cellvibrionales</taxon>
        <taxon>Microbulbiferaceae</taxon>
        <taxon>Microbulbifer</taxon>
    </lineage>
</organism>
<gene>
    <name evidence="11" type="ORF">SAMN05216212_2709</name>
</gene>
<evidence type="ECO:0000256" key="1">
    <source>
        <dbReference type="ARBA" id="ARBA00004772"/>
    </source>
</evidence>
<evidence type="ECO:0000256" key="3">
    <source>
        <dbReference type="ARBA" id="ARBA00013109"/>
    </source>
</evidence>
<dbReference type="Gene3D" id="3.40.50.10090">
    <property type="match status" value="2"/>
</dbReference>
<keyword evidence="4 9" id="KW-0456">Lyase</keyword>
<dbReference type="PANTHER" id="PTHR38042">
    <property type="entry name" value="UROPORPHYRINOGEN-III SYNTHASE, CHLOROPLASTIC"/>
    <property type="match status" value="1"/>
</dbReference>
<dbReference type="GO" id="GO:0006780">
    <property type="term" value="P:uroporphyrinogen III biosynthetic process"/>
    <property type="evidence" value="ECO:0007669"/>
    <property type="project" value="UniProtKB-UniRule"/>
</dbReference>
<feature type="domain" description="Tetrapyrrole biosynthesis uroporphyrinogen III synthase" evidence="10">
    <location>
        <begin position="24"/>
        <end position="248"/>
    </location>
</feature>
<dbReference type="OrthoDB" id="9787650at2"/>
<evidence type="ECO:0000256" key="2">
    <source>
        <dbReference type="ARBA" id="ARBA00008133"/>
    </source>
</evidence>
<name>A0A1G9D1K7_9GAMM</name>
<dbReference type="SUPFAM" id="SSF69618">
    <property type="entry name" value="HemD-like"/>
    <property type="match status" value="1"/>
</dbReference>
<dbReference type="GO" id="GO:0006782">
    <property type="term" value="P:protoporphyrinogen IX biosynthetic process"/>
    <property type="evidence" value="ECO:0007669"/>
    <property type="project" value="UniProtKB-UniRule"/>
</dbReference>
<dbReference type="Proteomes" id="UP000199305">
    <property type="component" value="Unassembled WGS sequence"/>
</dbReference>
<comment type="function">
    <text evidence="6 9">Catalyzes cyclization of the linear tetrapyrrole, hydroxymethylbilane, to the macrocyclic uroporphyrinogen III.</text>
</comment>
<accession>A0A1G9D1K7</accession>
<dbReference type="InterPro" id="IPR003754">
    <property type="entry name" value="4pyrrol_synth_uPrphyn_synth"/>
</dbReference>
<evidence type="ECO:0000259" key="10">
    <source>
        <dbReference type="Pfam" id="PF02602"/>
    </source>
</evidence>
<evidence type="ECO:0000256" key="4">
    <source>
        <dbReference type="ARBA" id="ARBA00023239"/>
    </source>
</evidence>
<evidence type="ECO:0000256" key="9">
    <source>
        <dbReference type="RuleBase" id="RU366031"/>
    </source>
</evidence>
<dbReference type="RefSeq" id="WP_091515166.1">
    <property type="nucleotide sequence ID" value="NZ_FNFH01000005.1"/>
</dbReference>
<dbReference type="CDD" id="cd06578">
    <property type="entry name" value="HemD"/>
    <property type="match status" value="1"/>
</dbReference>
<dbReference type="InterPro" id="IPR036108">
    <property type="entry name" value="4pyrrol_syn_uPrphyn_synt_sf"/>
</dbReference>
<evidence type="ECO:0000313" key="12">
    <source>
        <dbReference type="Proteomes" id="UP000199305"/>
    </source>
</evidence>
<dbReference type="PANTHER" id="PTHR38042:SF1">
    <property type="entry name" value="UROPORPHYRINOGEN-III SYNTHASE, CHLOROPLASTIC"/>
    <property type="match status" value="1"/>
</dbReference>
<comment type="pathway">
    <text evidence="1 9">Porphyrin-containing compound metabolism; protoporphyrin-IX biosynthesis; coproporphyrinogen-III from 5-aminolevulinate: step 3/4.</text>
</comment>
<proteinExistence type="inferred from homology"/>
<dbReference type="Pfam" id="PF02602">
    <property type="entry name" value="HEM4"/>
    <property type="match status" value="1"/>
</dbReference>
<evidence type="ECO:0000313" key="11">
    <source>
        <dbReference type="EMBL" id="SDK57826.1"/>
    </source>
</evidence>
<dbReference type="AlphaFoldDB" id="A0A1G9D1K7"/>
<dbReference type="GO" id="GO:0004852">
    <property type="term" value="F:uroporphyrinogen-III synthase activity"/>
    <property type="evidence" value="ECO:0007669"/>
    <property type="project" value="UniProtKB-UniRule"/>
</dbReference>
<sequence length="257" mass="28085">MESSLSGVRVLTTRPAHQSRDWCELLAAEGATVDTIPLLAIEPIESGPEYQRTKNQVMDFDQVDHAIFVSRNAVRLAFDWLDAYWPQLPVGPRYYAIGAGTARDLESHGPECTSAGGAMDSEALLALPSLQQVDGERVLIFRGAGGRTLIGDTLRERNARVEYCELYRRTLPADATRRLREYRATPDIITVHSGETLDNLASCLQKSGRGDLFRALLVCPSARVGERARDLGFSRIAVARNAGDAAMLAAVENASPD</sequence>
<comment type="catalytic activity">
    <reaction evidence="8 9">
        <text>hydroxymethylbilane = uroporphyrinogen III + H2O</text>
        <dbReference type="Rhea" id="RHEA:18965"/>
        <dbReference type="ChEBI" id="CHEBI:15377"/>
        <dbReference type="ChEBI" id="CHEBI:57308"/>
        <dbReference type="ChEBI" id="CHEBI:57845"/>
        <dbReference type="EC" id="4.2.1.75"/>
    </reaction>
</comment>
<dbReference type="UniPathway" id="UPA00251">
    <property type="reaction ID" value="UER00320"/>
</dbReference>
<dbReference type="EC" id="4.2.1.75" evidence="3 9"/>